<dbReference type="GO" id="GO:0046872">
    <property type="term" value="F:metal ion binding"/>
    <property type="evidence" value="ECO:0007669"/>
    <property type="project" value="UniProtKB-KW"/>
</dbReference>
<dbReference type="SMART" id="SM00849">
    <property type="entry name" value="Lactamase_B"/>
    <property type="match status" value="1"/>
</dbReference>
<dbReference type="GO" id="GO:0016787">
    <property type="term" value="F:hydrolase activity"/>
    <property type="evidence" value="ECO:0007669"/>
    <property type="project" value="UniProtKB-KW"/>
</dbReference>
<comment type="caution">
    <text evidence="6">The sequence shown here is derived from an EMBL/GenBank/DDBJ whole genome shotgun (WGS) entry which is preliminary data.</text>
</comment>
<dbReference type="AlphaFoldDB" id="A0A2U1FKX7"/>
<keyword evidence="4" id="KW-0862">Zinc</keyword>
<organism evidence="6 7">
    <name type="scientific">Porphyromonas loveana</name>
    <dbReference type="NCBI Taxonomy" id="1884669"/>
    <lineage>
        <taxon>Bacteria</taxon>
        <taxon>Pseudomonadati</taxon>
        <taxon>Bacteroidota</taxon>
        <taxon>Bacteroidia</taxon>
        <taxon>Bacteroidales</taxon>
        <taxon>Porphyromonadaceae</taxon>
        <taxon>Porphyromonas</taxon>
    </lineage>
</organism>
<keyword evidence="3 6" id="KW-0378">Hydrolase</keyword>
<dbReference type="PANTHER" id="PTHR46233:SF3">
    <property type="entry name" value="HYDROXYACYLGLUTATHIONE HYDROLASE GLOC"/>
    <property type="match status" value="1"/>
</dbReference>
<dbReference type="Proteomes" id="UP000245462">
    <property type="component" value="Unassembled WGS sequence"/>
</dbReference>
<comment type="cofactor">
    <cofactor evidence="1">
        <name>Zn(2+)</name>
        <dbReference type="ChEBI" id="CHEBI:29105"/>
    </cofactor>
</comment>
<dbReference type="SUPFAM" id="SSF56281">
    <property type="entry name" value="Metallo-hydrolase/oxidoreductase"/>
    <property type="match status" value="1"/>
</dbReference>
<evidence type="ECO:0000256" key="2">
    <source>
        <dbReference type="ARBA" id="ARBA00022723"/>
    </source>
</evidence>
<evidence type="ECO:0000256" key="3">
    <source>
        <dbReference type="ARBA" id="ARBA00022801"/>
    </source>
</evidence>
<keyword evidence="2" id="KW-0479">Metal-binding</keyword>
<protein>
    <submittedName>
        <fullName evidence="6">Glyoxylase-like metal-dependent hydrolase (Beta-lactamase superfamily II)</fullName>
    </submittedName>
</protein>
<reference evidence="6 7" key="1">
    <citation type="submission" date="2018-04" db="EMBL/GenBank/DDBJ databases">
        <title>Genomic Encyclopedia of Type Strains, Phase IV (KMG-IV): sequencing the most valuable type-strain genomes for metagenomic binning, comparative biology and taxonomic classification.</title>
        <authorList>
            <person name="Goeker M."/>
        </authorList>
    </citation>
    <scope>NUCLEOTIDE SEQUENCE [LARGE SCALE GENOMIC DNA]</scope>
    <source>
        <strain evidence="6 7">DSM 28520</strain>
    </source>
</reference>
<feature type="domain" description="Metallo-beta-lactamase" evidence="5">
    <location>
        <begin position="15"/>
        <end position="197"/>
    </location>
</feature>
<accession>A0A2U1FKX7</accession>
<evidence type="ECO:0000313" key="7">
    <source>
        <dbReference type="Proteomes" id="UP000245462"/>
    </source>
</evidence>
<dbReference type="Pfam" id="PF00753">
    <property type="entry name" value="Lactamase_B"/>
    <property type="match status" value="1"/>
</dbReference>
<sequence>MTRTKVKTFTFNSVAENTYILYNSTGEAAIIDCGCMDRREEEELLRFVEAEQLNVQLLLNTHLHFDHAWGNGFAAKAFDLPVRAHRAEVEEMPSPAVQLGAFGMGGTMDEPEVQYIEAGDVLTLGDVTIQALFVPGHSPGHLAFYCPQAGAVFTGDALFAGDVGRTDLWGGSYERLKKSIRTELFPLPDDTVVYPGHGPTSTIGYERSNNPYLD</sequence>
<dbReference type="PANTHER" id="PTHR46233">
    <property type="entry name" value="HYDROXYACYLGLUTATHIONE HYDROLASE GLOC"/>
    <property type="match status" value="1"/>
</dbReference>
<gene>
    <name evidence="6" type="ORF">C7382_104135</name>
</gene>
<proteinExistence type="predicted"/>
<evidence type="ECO:0000256" key="1">
    <source>
        <dbReference type="ARBA" id="ARBA00001947"/>
    </source>
</evidence>
<dbReference type="InterPro" id="IPR051453">
    <property type="entry name" value="MBL_Glyoxalase_II"/>
</dbReference>
<evidence type="ECO:0000259" key="5">
    <source>
        <dbReference type="SMART" id="SM00849"/>
    </source>
</evidence>
<evidence type="ECO:0000313" key="6">
    <source>
        <dbReference type="EMBL" id="PVZ12828.1"/>
    </source>
</evidence>
<keyword evidence="7" id="KW-1185">Reference proteome</keyword>
<dbReference type="GeneID" id="94550353"/>
<dbReference type="InterPro" id="IPR001279">
    <property type="entry name" value="Metallo-B-lactamas"/>
</dbReference>
<dbReference type="InterPro" id="IPR036866">
    <property type="entry name" value="RibonucZ/Hydroxyglut_hydro"/>
</dbReference>
<dbReference type="Gene3D" id="3.60.15.10">
    <property type="entry name" value="Ribonuclease Z/Hydroxyacylglutathione hydrolase-like"/>
    <property type="match status" value="1"/>
</dbReference>
<dbReference type="RefSeq" id="WP_116678901.1">
    <property type="nucleotide sequence ID" value="NZ_QEKY01000004.1"/>
</dbReference>
<dbReference type="EMBL" id="QEKY01000004">
    <property type="protein sequence ID" value="PVZ12828.1"/>
    <property type="molecule type" value="Genomic_DNA"/>
</dbReference>
<name>A0A2U1FKX7_9PORP</name>
<dbReference type="OrthoDB" id="9802248at2"/>
<evidence type="ECO:0000256" key="4">
    <source>
        <dbReference type="ARBA" id="ARBA00022833"/>
    </source>
</evidence>
<dbReference type="CDD" id="cd06262">
    <property type="entry name" value="metallo-hydrolase-like_MBL-fold"/>
    <property type="match status" value="1"/>
</dbReference>